<name>A0ABT1KVL5_9ACTN</name>
<protein>
    <submittedName>
        <fullName evidence="1">Type IV toxin-antitoxin system AbiEi family antitoxin domain-containing protein</fullName>
    </submittedName>
</protein>
<sequence>MRPPRTPEHPRDLTGTVRTRGELLASGMSDNQIDRLVRRKVLHRIRYGVYTTGELWDACSVEDRHRLLCRAVLARAHESTVLTHVSSVIERGIPVWGFPFDVVHTTRADPERAGRRQADWVPHRGVLDEAETEEINGVRITTPARSAFEVMTIAGVEAGLVVVNRMLHAGVLSMADFAKQVETHDRWPGSLTAHVVECLADDRLESVGEDRFSYLAFRQALPKPVPQLKVHDEDGALVARLDFAWPDHKVFAEFDGRSKYLRHRREGESLEEFLMREKKREELVCLLTGWTCIRITWADLAHPERLATRIRAVMNSRGSKSA</sequence>
<reference evidence="1 2" key="1">
    <citation type="submission" date="2022-06" db="EMBL/GenBank/DDBJ databases">
        <authorList>
            <person name="So Y."/>
        </authorList>
    </citation>
    <scope>NUCLEOTIDE SEQUENCE [LARGE SCALE GENOMIC DNA]</scope>
    <source>
        <strain evidence="1 2">STR3</strain>
    </source>
</reference>
<proteinExistence type="predicted"/>
<evidence type="ECO:0000313" key="1">
    <source>
        <dbReference type="EMBL" id="MCP3421818.1"/>
    </source>
</evidence>
<accession>A0ABT1KVL5</accession>
<dbReference type="EMBL" id="JANARS010000003">
    <property type="protein sequence ID" value="MCP3421818.1"/>
    <property type="molecule type" value="Genomic_DNA"/>
</dbReference>
<keyword evidence="2" id="KW-1185">Reference proteome</keyword>
<gene>
    <name evidence="1" type="ORF">NCI01_08440</name>
</gene>
<dbReference type="Proteomes" id="UP001204524">
    <property type="component" value="Unassembled WGS sequence"/>
</dbReference>
<evidence type="ECO:0000313" key="2">
    <source>
        <dbReference type="Proteomes" id="UP001204524"/>
    </source>
</evidence>
<dbReference type="RefSeq" id="WP_254181030.1">
    <property type="nucleotide sequence ID" value="NZ_JANARS010000003.1"/>
</dbReference>
<organism evidence="1 2">
    <name type="scientific">Nocardioides pinisoli</name>
    <dbReference type="NCBI Taxonomy" id="2950279"/>
    <lineage>
        <taxon>Bacteria</taxon>
        <taxon>Bacillati</taxon>
        <taxon>Actinomycetota</taxon>
        <taxon>Actinomycetes</taxon>
        <taxon>Propionibacteriales</taxon>
        <taxon>Nocardioidaceae</taxon>
        <taxon>Nocardioides</taxon>
    </lineage>
</organism>
<comment type="caution">
    <text evidence="1">The sequence shown here is derived from an EMBL/GenBank/DDBJ whole genome shotgun (WGS) entry which is preliminary data.</text>
</comment>